<dbReference type="PANTHER" id="PTHR45977:SF13">
    <property type="entry name" value="GB|AAF27103.1"/>
    <property type="match status" value="1"/>
</dbReference>
<keyword evidence="9" id="KW-0862">Zinc</keyword>
<keyword evidence="10" id="KW-1133">Transmembrane helix</keyword>
<evidence type="ECO:0000256" key="7">
    <source>
        <dbReference type="ARBA" id="ARBA00022771"/>
    </source>
</evidence>
<dbReference type="OrthoDB" id="8062037at2759"/>
<dbReference type="GO" id="GO:0061630">
    <property type="term" value="F:ubiquitin protein ligase activity"/>
    <property type="evidence" value="ECO:0007669"/>
    <property type="project" value="UniProtKB-EC"/>
</dbReference>
<dbReference type="AlphaFoldDB" id="A0A507CDX9"/>
<dbReference type="SMART" id="SM00184">
    <property type="entry name" value="RING"/>
    <property type="match status" value="1"/>
</dbReference>
<dbReference type="VEuPathDB" id="FungiDB:SeMB42_g07160"/>
<dbReference type="EMBL" id="QEAM01000647">
    <property type="protein sequence ID" value="TPX37379.1"/>
    <property type="molecule type" value="Genomic_DNA"/>
</dbReference>
<evidence type="ECO:0000256" key="5">
    <source>
        <dbReference type="ARBA" id="ARBA00022692"/>
    </source>
</evidence>
<feature type="region of interest" description="Disordered" evidence="13">
    <location>
        <begin position="108"/>
        <end position="127"/>
    </location>
</feature>
<evidence type="ECO:0000256" key="11">
    <source>
        <dbReference type="ARBA" id="ARBA00023136"/>
    </source>
</evidence>
<name>A0A507CDX9_9FUNG</name>
<sequence>MDKIRLMFFAAAVKAVTETVHKLYRGDLGDEDARNEVTDADAFSINIAETPELSASMHHVLILSIQSIRSNPHMPTKQMKPVLALVVFQLMVCAFNPALAMDGREIVPSGSAGRRGSRGRHGAMRSSYSGMTSDAIGHVDMMGGSSGIEGMVERLNIGSSQYAASSSSSSHDVSLPPPMDLATFTGILEEIKGLCHAWGEHFASLGVNDVLQNGFLHIAEVCEGIILQGSESDIQKDMATILEMLRPVLDRIEELMSLRVQYDVRSDFKKVVCRLEGREPDVRPQLLKTDRVVARRYSDVLTLIKEMFTKIDSLPSQSLSRPAQAVLNNLRDEWYADDDIIGGIEIVWSGLEGLIRLGGPGARPFHRYSASVRGILLEAYQWLEENSVGENPWQNPNPSESPIRRGPSECVICLAAMDHIQPATNANIEVFGCGHQFHKDCIDQWLDRSDTCPTCRNNVVGG</sequence>
<dbReference type="SUPFAM" id="SSF57850">
    <property type="entry name" value="RING/U-box"/>
    <property type="match status" value="1"/>
</dbReference>
<dbReference type="EC" id="2.3.2.27" evidence="3"/>
<evidence type="ECO:0000256" key="12">
    <source>
        <dbReference type="PROSITE-ProRule" id="PRU00175"/>
    </source>
</evidence>
<organism evidence="15 16">
    <name type="scientific">Synchytrium endobioticum</name>
    <dbReference type="NCBI Taxonomy" id="286115"/>
    <lineage>
        <taxon>Eukaryota</taxon>
        <taxon>Fungi</taxon>
        <taxon>Fungi incertae sedis</taxon>
        <taxon>Chytridiomycota</taxon>
        <taxon>Chytridiomycota incertae sedis</taxon>
        <taxon>Chytridiomycetes</taxon>
        <taxon>Synchytriales</taxon>
        <taxon>Synchytriaceae</taxon>
        <taxon>Synchytrium</taxon>
    </lineage>
</organism>
<proteinExistence type="predicted"/>
<dbReference type="GO" id="GO:0008270">
    <property type="term" value="F:zinc ion binding"/>
    <property type="evidence" value="ECO:0007669"/>
    <property type="project" value="UniProtKB-KW"/>
</dbReference>
<protein>
    <recommendedName>
        <fullName evidence="3">RING-type E3 ubiquitin transferase</fullName>
        <ecNumber evidence="3">2.3.2.27</ecNumber>
    </recommendedName>
</protein>
<comment type="subcellular location">
    <subcellularLocation>
        <location evidence="2">Membrane</location>
        <topology evidence="2">Multi-pass membrane protein</topology>
    </subcellularLocation>
</comment>
<gene>
    <name evidence="15" type="ORF">SeLEV6574_g07898</name>
</gene>
<dbReference type="GO" id="GO:0006511">
    <property type="term" value="P:ubiquitin-dependent protein catabolic process"/>
    <property type="evidence" value="ECO:0007669"/>
    <property type="project" value="TreeGrafter"/>
</dbReference>
<comment type="catalytic activity">
    <reaction evidence="1">
        <text>S-ubiquitinyl-[E2 ubiquitin-conjugating enzyme]-L-cysteine + [acceptor protein]-L-lysine = [E2 ubiquitin-conjugating enzyme]-L-cysteine + N(6)-ubiquitinyl-[acceptor protein]-L-lysine.</text>
        <dbReference type="EC" id="2.3.2.27"/>
    </reaction>
</comment>
<evidence type="ECO:0000256" key="1">
    <source>
        <dbReference type="ARBA" id="ARBA00000900"/>
    </source>
</evidence>
<evidence type="ECO:0000256" key="8">
    <source>
        <dbReference type="ARBA" id="ARBA00022786"/>
    </source>
</evidence>
<evidence type="ECO:0000256" key="6">
    <source>
        <dbReference type="ARBA" id="ARBA00022723"/>
    </source>
</evidence>
<dbReference type="InterPro" id="IPR013083">
    <property type="entry name" value="Znf_RING/FYVE/PHD"/>
</dbReference>
<evidence type="ECO:0000256" key="2">
    <source>
        <dbReference type="ARBA" id="ARBA00004141"/>
    </source>
</evidence>
<feature type="domain" description="RING-type" evidence="14">
    <location>
        <begin position="410"/>
        <end position="456"/>
    </location>
</feature>
<keyword evidence="7 12" id="KW-0863">Zinc-finger</keyword>
<comment type="caution">
    <text evidence="15">The sequence shown here is derived from an EMBL/GenBank/DDBJ whole genome shotgun (WGS) entry which is preliminary data.</text>
</comment>
<evidence type="ECO:0000259" key="14">
    <source>
        <dbReference type="PROSITE" id="PS50089"/>
    </source>
</evidence>
<dbReference type="PANTHER" id="PTHR45977">
    <property type="entry name" value="TARGET OF ERK KINASE MPK-1"/>
    <property type="match status" value="1"/>
</dbReference>
<dbReference type="PROSITE" id="PS50089">
    <property type="entry name" value="ZF_RING_2"/>
    <property type="match status" value="1"/>
</dbReference>
<dbReference type="Gene3D" id="3.30.40.10">
    <property type="entry name" value="Zinc/RING finger domain, C3HC4 (zinc finger)"/>
    <property type="match status" value="1"/>
</dbReference>
<keyword evidence="8" id="KW-0833">Ubl conjugation pathway</keyword>
<evidence type="ECO:0000256" key="13">
    <source>
        <dbReference type="SAM" id="MobiDB-lite"/>
    </source>
</evidence>
<evidence type="ECO:0000313" key="16">
    <source>
        <dbReference type="Proteomes" id="UP000320475"/>
    </source>
</evidence>
<keyword evidence="6" id="KW-0479">Metal-binding</keyword>
<evidence type="ECO:0000256" key="3">
    <source>
        <dbReference type="ARBA" id="ARBA00012483"/>
    </source>
</evidence>
<dbReference type="Proteomes" id="UP000320475">
    <property type="component" value="Unassembled WGS sequence"/>
</dbReference>
<dbReference type="InterPro" id="IPR001841">
    <property type="entry name" value="Znf_RING"/>
</dbReference>
<evidence type="ECO:0000256" key="4">
    <source>
        <dbReference type="ARBA" id="ARBA00022679"/>
    </source>
</evidence>
<evidence type="ECO:0000256" key="10">
    <source>
        <dbReference type="ARBA" id="ARBA00022989"/>
    </source>
</evidence>
<dbReference type="Pfam" id="PF13639">
    <property type="entry name" value="zf-RING_2"/>
    <property type="match status" value="1"/>
</dbReference>
<keyword evidence="5" id="KW-0812">Transmembrane</keyword>
<dbReference type="GO" id="GO:0016020">
    <property type="term" value="C:membrane"/>
    <property type="evidence" value="ECO:0007669"/>
    <property type="project" value="UniProtKB-SubCell"/>
</dbReference>
<keyword evidence="11" id="KW-0472">Membrane</keyword>
<dbReference type="GO" id="GO:0016567">
    <property type="term" value="P:protein ubiquitination"/>
    <property type="evidence" value="ECO:0007669"/>
    <property type="project" value="TreeGrafter"/>
</dbReference>
<evidence type="ECO:0000256" key="9">
    <source>
        <dbReference type="ARBA" id="ARBA00022833"/>
    </source>
</evidence>
<reference evidence="15 16" key="1">
    <citation type="journal article" date="2019" name="Sci. Rep.">
        <title>Comparative genomics of chytrid fungi reveal insights into the obligate biotrophic and pathogenic lifestyle of Synchytrium endobioticum.</title>
        <authorList>
            <person name="van de Vossenberg B.T.L.H."/>
            <person name="Warris S."/>
            <person name="Nguyen H.D.T."/>
            <person name="van Gent-Pelzer M.P.E."/>
            <person name="Joly D.L."/>
            <person name="van de Geest H.C."/>
            <person name="Bonants P.J.M."/>
            <person name="Smith D.S."/>
            <person name="Levesque C.A."/>
            <person name="van der Lee T.A.J."/>
        </authorList>
    </citation>
    <scope>NUCLEOTIDE SEQUENCE [LARGE SCALE GENOMIC DNA]</scope>
    <source>
        <strain evidence="15 16">LEV6574</strain>
    </source>
</reference>
<evidence type="ECO:0000313" key="15">
    <source>
        <dbReference type="EMBL" id="TPX37379.1"/>
    </source>
</evidence>
<accession>A0A507CDX9</accession>
<keyword evidence="4" id="KW-0808">Transferase</keyword>